<dbReference type="PANTHER" id="PTHR37299:SF1">
    <property type="entry name" value="STAGE 0 SPORULATION PROTEIN A HOMOLOG"/>
    <property type="match status" value="1"/>
</dbReference>
<dbReference type="Gene3D" id="2.40.50.1020">
    <property type="entry name" value="LytTr DNA-binding domain"/>
    <property type="match status" value="1"/>
</dbReference>
<keyword evidence="6" id="KW-1185">Reference proteome</keyword>
<dbReference type="CDD" id="cd17532">
    <property type="entry name" value="REC_LytTR_AlgR-like"/>
    <property type="match status" value="1"/>
</dbReference>
<dbReference type="EMBL" id="PYFT01000001">
    <property type="protein sequence ID" value="PSR56747.1"/>
    <property type="molecule type" value="Genomic_DNA"/>
</dbReference>
<feature type="modified residue" description="4-aspartylphosphate" evidence="1">
    <location>
        <position position="139"/>
    </location>
</feature>
<comment type="caution">
    <text evidence="5">The sequence shown here is derived from an EMBL/GenBank/DDBJ whole genome shotgun (WGS) entry which is preliminary data.</text>
</comment>
<dbReference type="Proteomes" id="UP000240357">
    <property type="component" value="Unassembled WGS sequence"/>
</dbReference>
<dbReference type="GO" id="GO:0003677">
    <property type="term" value="F:DNA binding"/>
    <property type="evidence" value="ECO:0007669"/>
    <property type="project" value="UniProtKB-KW"/>
</dbReference>
<keyword evidence="5" id="KW-0238">DNA-binding</keyword>
<keyword evidence="2" id="KW-0812">Transmembrane</keyword>
<feature type="domain" description="Response regulatory" evidence="3">
    <location>
        <begin position="87"/>
        <end position="199"/>
    </location>
</feature>
<dbReference type="InterPro" id="IPR007492">
    <property type="entry name" value="LytTR_DNA-bd_dom"/>
</dbReference>
<dbReference type="SUPFAM" id="SSF52172">
    <property type="entry name" value="CheY-like"/>
    <property type="match status" value="1"/>
</dbReference>
<dbReference type="SMART" id="SM00850">
    <property type="entry name" value="LytTR"/>
    <property type="match status" value="1"/>
</dbReference>
<evidence type="ECO:0000256" key="1">
    <source>
        <dbReference type="PROSITE-ProRule" id="PRU00169"/>
    </source>
</evidence>
<proteinExistence type="predicted"/>
<evidence type="ECO:0000313" key="5">
    <source>
        <dbReference type="EMBL" id="PSR56747.1"/>
    </source>
</evidence>
<accession>A0A2T2YML5</accession>
<sequence>MPLSIVLNKCPVPVKLTYRFLRIMNGWCCGWLMKDPLIKNPSHMVLVYKVSWISLTCFTLISILLPFIIIPISMSKSDFTPRSLKRSVLLVDDEAIARHRLRQLLQPYHAQIEIIGEASNGDEAQQQIERWRPDVVFLDIEMPGKSGLQVVKELQFQPLIIFVTAYEQYAIKAFEENSLDYLLKPVEPERLARTIQRLFERQQPNPLSPAQLQALLEQLQPVKELKVIPVKTGEQIILVPVKEIVFLEAKDKYVTVHLVKKKYLLDQPLSYLEERLPADFIRVQRAYLINQNHIQEIRKYFNGGFVFTMADAAATTIKSGSTYQGELKRLFEI</sequence>
<keyword evidence="1" id="KW-0597">Phosphoprotein</keyword>
<dbReference type="PROSITE" id="PS50110">
    <property type="entry name" value="RESPONSE_REGULATORY"/>
    <property type="match status" value="1"/>
</dbReference>
<evidence type="ECO:0000313" key="6">
    <source>
        <dbReference type="Proteomes" id="UP000240357"/>
    </source>
</evidence>
<dbReference type="InterPro" id="IPR001789">
    <property type="entry name" value="Sig_transdc_resp-reg_receiver"/>
</dbReference>
<organism evidence="5 6">
    <name type="scientific">Adhaeribacter arboris</name>
    <dbReference type="NCBI Taxonomy" id="2072846"/>
    <lineage>
        <taxon>Bacteria</taxon>
        <taxon>Pseudomonadati</taxon>
        <taxon>Bacteroidota</taxon>
        <taxon>Cytophagia</taxon>
        <taxon>Cytophagales</taxon>
        <taxon>Hymenobacteraceae</taxon>
        <taxon>Adhaeribacter</taxon>
    </lineage>
</organism>
<evidence type="ECO:0000259" key="4">
    <source>
        <dbReference type="PROSITE" id="PS50930"/>
    </source>
</evidence>
<dbReference type="GO" id="GO:0000156">
    <property type="term" value="F:phosphorelay response regulator activity"/>
    <property type="evidence" value="ECO:0007669"/>
    <property type="project" value="InterPro"/>
</dbReference>
<dbReference type="PROSITE" id="PS50930">
    <property type="entry name" value="HTH_LYTTR"/>
    <property type="match status" value="1"/>
</dbReference>
<dbReference type="Gene3D" id="3.40.50.2300">
    <property type="match status" value="1"/>
</dbReference>
<feature type="transmembrane region" description="Helical" evidence="2">
    <location>
        <begin position="50"/>
        <end position="72"/>
    </location>
</feature>
<dbReference type="PANTHER" id="PTHR37299">
    <property type="entry name" value="TRANSCRIPTIONAL REGULATOR-RELATED"/>
    <property type="match status" value="1"/>
</dbReference>
<keyword evidence="2" id="KW-0472">Membrane</keyword>
<evidence type="ECO:0000259" key="3">
    <source>
        <dbReference type="PROSITE" id="PS50110"/>
    </source>
</evidence>
<dbReference type="InterPro" id="IPR011006">
    <property type="entry name" value="CheY-like_superfamily"/>
</dbReference>
<dbReference type="AlphaFoldDB" id="A0A2T2YML5"/>
<evidence type="ECO:0000256" key="2">
    <source>
        <dbReference type="SAM" id="Phobius"/>
    </source>
</evidence>
<protein>
    <submittedName>
        <fullName evidence="5">DNA-binding response regulator</fullName>
    </submittedName>
</protein>
<gene>
    <name evidence="5" type="ORF">AHMF7605_26255</name>
</gene>
<keyword evidence="2" id="KW-1133">Transmembrane helix</keyword>
<reference evidence="5 6" key="1">
    <citation type="submission" date="2018-03" db="EMBL/GenBank/DDBJ databases">
        <title>Adhaeribacter sp. HMF7605 Genome sequencing and assembly.</title>
        <authorList>
            <person name="Kang H."/>
            <person name="Kang J."/>
            <person name="Cha I."/>
            <person name="Kim H."/>
            <person name="Joh K."/>
        </authorList>
    </citation>
    <scope>NUCLEOTIDE SEQUENCE [LARGE SCALE GENOMIC DNA]</scope>
    <source>
        <strain evidence="5 6">HMF7605</strain>
    </source>
</reference>
<dbReference type="Pfam" id="PF04397">
    <property type="entry name" value="LytTR"/>
    <property type="match status" value="1"/>
</dbReference>
<name>A0A2T2YML5_9BACT</name>
<dbReference type="SMART" id="SM00448">
    <property type="entry name" value="REC"/>
    <property type="match status" value="1"/>
</dbReference>
<feature type="domain" description="HTH LytTR-type" evidence="4">
    <location>
        <begin position="228"/>
        <end position="333"/>
    </location>
</feature>
<dbReference type="Pfam" id="PF00072">
    <property type="entry name" value="Response_reg"/>
    <property type="match status" value="1"/>
</dbReference>
<dbReference type="InterPro" id="IPR046947">
    <property type="entry name" value="LytR-like"/>
</dbReference>